<reference evidence="6 7" key="1">
    <citation type="submission" date="2024-08" db="EMBL/GenBank/DDBJ databases">
        <authorList>
            <person name="Lu H."/>
        </authorList>
    </citation>
    <scope>NUCLEOTIDE SEQUENCE [LARGE SCALE GENOMIC DNA]</scope>
    <source>
        <strain evidence="6 7">LYH14W</strain>
    </source>
</reference>
<keyword evidence="7" id="KW-1185">Reference proteome</keyword>
<dbReference type="SUPFAM" id="SSF58104">
    <property type="entry name" value="Methyl-accepting chemotaxis protein (MCP) signaling domain"/>
    <property type="match status" value="1"/>
</dbReference>
<feature type="domain" description="HAMP" evidence="5">
    <location>
        <begin position="212"/>
        <end position="264"/>
    </location>
</feature>
<dbReference type="PRINTS" id="PR00260">
    <property type="entry name" value="CHEMTRNSDUCR"/>
</dbReference>
<gene>
    <name evidence="6" type="ORF">ACG00Y_23945</name>
</gene>
<feature type="domain" description="Methyl-accepting transducer" evidence="4">
    <location>
        <begin position="269"/>
        <end position="498"/>
    </location>
</feature>
<comment type="similarity">
    <text evidence="2">Belongs to the methyl-accepting chemotaxis (MCP) protein family.</text>
</comment>
<dbReference type="Gene3D" id="1.10.287.950">
    <property type="entry name" value="Methyl-accepting chemotaxis protein"/>
    <property type="match status" value="1"/>
</dbReference>
<accession>A0ABW7F8N5</accession>
<dbReference type="SMART" id="SM00283">
    <property type="entry name" value="MA"/>
    <property type="match status" value="1"/>
</dbReference>
<comment type="caution">
    <text evidence="6">The sequence shown here is derived from an EMBL/GenBank/DDBJ whole genome shotgun (WGS) entry which is preliminary data.</text>
</comment>
<evidence type="ECO:0000259" key="4">
    <source>
        <dbReference type="PROSITE" id="PS50111"/>
    </source>
</evidence>
<dbReference type="InterPro" id="IPR004089">
    <property type="entry name" value="MCPsignal_dom"/>
</dbReference>
<dbReference type="PANTHER" id="PTHR43531">
    <property type="entry name" value="PROTEIN ICFG"/>
    <property type="match status" value="1"/>
</dbReference>
<dbReference type="InterPro" id="IPR024478">
    <property type="entry name" value="HlyB_4HB_MCP"/>
</dbReference>
<evidence type="ECO:0000313" key="6">
    <source>
        <dbReference type="EMBL" id="MFG6432988.1"/>
    </source>
</evidence>
<name>A0ABW7F8N5_9BURK</name>
<keyword evidence="3" id="KW-0807">Transducer</keyword>
<dbReference type="Pfam" id="PF00672">
    <property type="entry name" value="HAMP"/>
    <property type="match status" value="1"/>
</dbReference>
<proteinExistence type="inferred from homology"/>
<protein>
    <submittedName>
        <fullName evidence="6">Methyl-accepting chemotaxis protein</fullName>
    </submittedName>
</protein>
<evidence type="ECO:0000259" key="5">
    <source>
        <dbReference type="PROSITE" id="PS50885"/>
    </source>
</evidence>
<dbReference type="SMART" id="SM00304">
    <property type="entry name" value="HAMP"/>
    <property type="match status" value="1"/>
</dbReference>
<dbReference type="EMBL" id="JBIGHV010000010">
    <property type="protein sequence ID" value="MFG6432988.1"/>
    <property type="molecule type" value="Genomic_DNA"/>
</dbReference>
<dbReference type="Pfam" id="PF12729">
    <property type="entry name" value="4HB_MCP_1"/>
    <property type="match status" value="1"/>
</dbReference>
<evidence type="ECO:0000256" key="2">
    <source>
        <dbReference type="ARBA" id="ARBA00029447"/>
    </source>
</evidence>
<evidence type="ECO:0000313" key="7">
    <source>
        <dbReference type="Proteomes" id="UP001606210"/>
    </source>
</evidence>
<dbReference type="PROSITE" id="PS50885">
    <property type="entry name" value="HAMP"/>
    <property type="match status" value="1"/>
</dbReference>
<dbReference type="RefSeq" id="WP_394483296.1">
    <property type="nucleotide sequence ID" value="NZ_JBIGHV010000010.1"/>
</dbReference>
<evidence type="ECO:0000256" key="3">
    <source>
        <dbReference type="PROSITE-ProRule" id="PRU00284"/>
    </source>
</evidence>
<dbReference type="Pfam" id="PF00015">
    <property type="entry name" value="MCPsignal"/>
    <property type="match status" value="1"/>
</dbReference>
<dbReference type="InterPro" id="IPR003660">
    <property type="entry name" value="HAMP_dom"/>
</dbReference>
<evidence type="ECO:0000256" key="1">
    <source>
        <dbReference type="ARBA" id="ARBA00022481"/>
    </source>
</evidence>
<dbReference type="PROSITE" id="PS50111">
    <property type="entry name" value="CHEMOTAXIS_TRANSDUC_2"/>
    <property type="match status" value="1"/>
</dbReference>
<keyword evidence="1" id="KW-0488">Methylation</keyword>
<organism evidence="6 7">
    <name type="scientific">Pelomonas parva</name>
    <dbReference type="NCBI Taxonomy" id="3299032"/>
    <lineage>
        <taxon>Bacteria</taxon>
        <taxon>Pseudomonadati</taxon>
        <taxon>Pseudomonadota</taxon>
        <taxon>Betaproteobacteria</taxon>
        <taxon>Burkholderiales</taxon>
        <taxon>Sphaerotilaceae</taxon>
        <taxon>Roseateles</taxon>
    </lineage>
</organism>
<dbReference type="Proteomes" id="UP001606210">
    <property type="component" value="Unassembled WGS sequence"/>
</dbReference>
<dbReference type="PANTHER" id="PTHR43531:SF14">
    <property type="entry name" value="METHYL-ACCEPTING CHEMOTAXIS PROTEIN I-RELATED"/>
    <property type="match status" value="1"/>
</dbReference>
<sequence>MRFFWPKTIRHRLVLAFAAVLLAALVQGGVGLWSASRLAAATEQTVRQQLPARAALGSLASRAAAYRIGQFQHTLAPETERPGLEAEMARVLTELNADGQRLLELEPDPATRAAFTQFRKAWQAYLEQDRRVRQFMVDGLPLQATELLGGEASMSFDAARDALRNLAEANSARASAFAESASTLRALSQWATALGIAVTLVAAGGLAWPIVRRIARMLEQAQRAAQALAQGKLTLHGDVQGHDELAALMKDLHLMARRWHELVAEVRRGALGVAGASREIAQGSGDLSQRTERQAAYVQEALSLSRALESMATHSAGGVAQADQRSRDSAQHARVSAKMLGELRESILAIHQSARRIADISSLIDGVAHQTNILALNAAVEAARAGEHGRGFAVVASEVRALAHKSAQAALEIKQIAADSIGRSEQGAQLAEQAASGVGELARNSDDAANAVTAIAAAVQTQTGNVGQLNERIALIDGGTQQNSALSEQLAAAATSMDTEAQRLVALMEAFELDADGRQS</sequence>
<dbReference type="InterPro" id="IPR004090">
    <property type="entry name" value="Chemotax_Me-accpt_rcpt"/>
</dbReference>
<dbReference type="InterPro" id="IPR051310">
    <property type="entry name" value="MCP_chemotaxis"/>
</dbReference>